<gene>
    <name evidence="5" type="primary">pdxH</name>
    <name evidence="8" type="ORF">SAMN05444412_12114</name>
</gene>
<feature type="binding site" evidence="5">
    <location>
        <position position="193"/>
    </location>
    <ligand>
        <name>FMN</name>
        <dbReference type="ChEBI" id="CHEBI:58210"/>
    </ligand>
</feature>
<accession>A0A1H3TST7</accession>
<feature type="domain" description="Pyridoxine 5'-phosphate oxidase dimerisation C-terminal" evidence="7">
    <location>
        <begin position="170"/>
        <end position="211"/>
    </location>
</feature>
<dbReference type="InterPro" id="IPR019576">
    <property type="entry name" value="Pyridoxamine_oxidase_dimer_C"/>
</dbReference>
<dbReference type="SUPFAM" id="SSF50475">
    <property type="entry name" value="FMN-binding split barrel"/>
    <property type="match status" value="1"/>
</dbReference>
<feature type="binding site" evidence="5">
    <location>
        <position position="121"/>
    </location>
    <ligand>
        <name>substrate</name>
    </ligand>
</feature>
<dbReference type="PANTHER" id="PTHR10851:SF0">
    <property type="entry name" value="PYRIDOXINE-5'-PHOSPHATE OXIDASE"/>
    <property type="match status" value="1"/>
</dbReference>
<comment type="function">
    <text evidence="5">Catalyzes the oxidation of either pyridoxine 5'-phosphate (PNP) or pyridoxamine 5'-phosphate (PMP) into pyridoxal 5'-phosphate (PLP).</text>
</comment>
<dbReference type="HAMAP" id="MF_01629">
    <property type="entry name" value="PdxH"/>
    <property type="match status" value="1"/>
</dbReference>
<feature type="binding site" evidence="5">
    <location>
        <begin position="60"/>
        <end position="65"/>
    </location>
    <ligand>
        <name>FMN</name>
        <dbReference type="ChEBI" id="CHEBI:58210"/>
    </ligand>
</feature>
<feature type="binding site" evidence="5">
    <location>
        <begin position="189"/>
        <end position="191"/>
    </location>
    <ligand>
        <name>substrate</name>
    </ligand>
</feature>
<dbReference type="Pfam" id="PF10590">
    <property type="entry name" value="PNP_phzG_C"/>
    <property type="match status" value="1"/>
</dbReference>
<dbReference type="Proteomes" id="UP000199663">
    <property type="component" value="Unassembled WGS sequence"/>
</dbReference>
<comment type="subunit">
    <text evidence="5">Homodimer.</text>
</comment>
<dbReference type="InterPro" id="IPR000659">
    <property type="entry name" value="Pyridox_Oxase"/>
</dbReference>
<comment type="pathway">
    <text evidence="5">Cofactor metabolism; pyridoxal 5'-phosphate salvage; pyridoxal 5'-phosphate from pyridoxine 5'-phosphate: step 1/1.</text>
</comment>
<dbReference type="InterPro" id="IPR011576">
    <property type="entry name" value="Pyridox_Oxase_N"/>
</dbReference>
<keyword evidence="3 5" id="KW-0288">FMN</keyword>
<evidence type="ECO:0000256" key="3">
    <source>
        <dbReference type="ARBA" id="ARBA00022643"/>
    </source>
</evidence>
<dbReference type="PIRSF" id="PIRSF000190">
    <property type="entry name" value="Pyd_amn-ph_oxd"/>
    <property type="match status" value="1"/>
</dbReference>
<sequence>MKISDIRIDYSLKSLDLNDVLPSPIEQFKIWLNEAIQAKVLEVNAMNLATVKEDGRPNSRIVLLKGVDSGLVFFTNYSSTKGIELEKNPYVSVTFFWAELERQVRIMGKVSKIKGEESDEYFFSRPFSSQIGAWVSPQSEAIEDREFLEKRDVALREKFDPDTIKRPMHWGGFRIDVSEVEFWQGRPSRLHDRILYTQTANGHWEKKRLAP</sequence>
<dbReference type="Gene3D" id="2.30.110.10">
    <property type="entry name" value="Electron Transport, Fmn-binding Protein, Chain A"/>
    <property type="match status" value="1"/>
</dbReference>
<comment type="catalytic activity">
    <reaction evidence="5">
        <text>pyridoxine 5'-phosphate + O2 = pyridoxal 5'-phosphate + H2O2</text>
        <dbReference type="Rhea" id="RHEA:15149"/>
        <dbReference type="ChEBI" id="CHEBI:15379"/>
        <dbReference type="ChEBI" id="CHEBI:16240"/>
        <dbReference type="ChEBI" id="CHEBI:58589"/>
        <dbReference type="ChEBI" id="CHEBI:597326"/>
        <dbReference type="EC" id="1.4.3.5"/>
    </reaction>
</comment>
<dbReference type="EMBL" id="FNQC01000021">
    <property type="protein sequence ID" value="SDZ53236.1"/>
    <property type="molecule type" value="Genomic_DNA"/>
</dbReference>
<comment type="similarity">
    <text evidence="1 5">Belongs to the pyridoxamine 5'-phosphate oxidase family.</text>
</comment>
<evidence type="ECO:0000256" key="5">
    <source>
        <dbReference type="HAMAP-Rule" id="MF_01629"/>
    </source>
</evidence>
<dbReference type="InterPro" id="IPR019740">
    <property type="entry name" value="Pyridox_Oxase_CS"/>
</dbReference>
<dbReference type="NCBIfam" id="NF004231">
    <property type="entry name" value="PRK05679.1"/>
    <property type="match status" value="1"/>
</dbReference>
<dbReference type="NCBIfam" id="TIGR00558">
    <property type="entry name" value="pdxH"/>
    <property type="match status" value="1"/>
</dbReference>
<feature type="binding site" evidence="5">
    <location>
        <position position="125"/>
    </location>
    <ligand>
        <name>substrate</name>
    </ligand>
</feature>
<comment type="pathway">
    <text evidence="5">Cofactor metabolism; pyridoxal 5'-phosphate salvage; pyridoxal 5'-phosphate from pyridoxamine 5'-phosphate: step 1/1.</text>
</comment>
<name>A0A1H3TST7_9BACT</name>
<protein>
    <recommendedName>
        <fullName evidence="5">Pyridoxine/pyridoxamine 5'-phosphate oxidase</fullName>
        <ecNumber evidence="5">1.4.3.5</ecNumber>
    </recommendedName>
    <alternativeName>
        <fullName evidence="5">PNP/PMP oxidase</fullName>
        <shortName evidence="5">PNPOx</shortName>
    </alternativeName>
    <alternativeName>
        <fullName evidence="5">Pyridoxal 5'-phosphate synthase</fullName>
    </alternativeName>
</protein>
<dbReference type="PROSITE" id="PS01064">
    <property type="entry name" value="PYRIDOX_OXIDASE"/>
    <property type="match status" value="1"/>
</dbReference>
<dbReference type="InterPro" id="IPR012349">
    <property type="entry name" value="Split_barrel_FMN-bd"/>
</dbReference>
<feature type="binding site" evidence="5">
    <location>
        <begin position="74"/>
        <end position="75"/>
    </location>
    <ligand>
        <name>FMN</name>
        <dbReference type="ChEBI" id="CHEBI:58210"/>
    </ligand>
</feature>
<keyword evidence="9" id="KW-1185">Reference proteome</keyword>
<feature type="binding site" evidence="5">
    <location>
        <position position="103"/>
    </location>
    <ligand>
        <name>FMN</name>
        <dbReference type="ChEBI" id="CHEBI:58210"/>
    </ligand>
</feature>
<evidence type="ECO:0000313" key="9">
    <source>
        <dbReference type="Proteomes" id="UP000199663"/>
    </source>
</evidence>
<feature type="binding site" evidence="5">
    <location>
        <position position="183"/>
    </location>
    <ligand>
        <name>FMN</name>
        <dbReference type="ChEBI" id="CHEBI:58210"/>
    </ligand>
</feature>
<keyword evidence="5" id="KW-0664">Pyridoxine biosynthesis</keyword>
<evidence type="ECO:0000259" key="6">
    <source>
        <dbReference type="Pfam" id="PF01243"/>
    </source>
</evidence>
<evidence type="ECO:0000313" key="8">
    <source>
        <dbReference type="EMBL" id="SDZ53236.1"/>
    </source>
</evidence>
<keyword evidence="4 5" id="KW-0560">Oxidoreductase</keyword>
<dbReference type="RefSeq" id="WP_019600251.1">
    <property type="nucleotide sequence ID" value="NZ_FNQC01000021.1"/>
</dbReference>
<feature type="binding site" evidence="5">
    <location>
        <begin position="138"/>
        <end position="139"/>
    </location>
    <ligand>
        <name>FMN</name>
        <dbReference type="ChEBI" id="CHEBI:58210"/>
    </ligand>
</feature>
<evidence type="ECO:0000256" key="2">
    <source>
        <dbReference type="ARBA" id="ARBA00022630"/>
    </source>
</evidence>
<feature type="binding site" evidence="5">
    <location>
        <position position="81"/>
    </location>
    <ligand>
        <name>FMN</name>
        <dbReference type="ChEBI" id="CHEBI:58210"/>
    </ligand>
</feature>
<feature type="binding site" evidence="5">
    <location>
        <position position="65"/>
    </location>
    <ligand>
        <name>substrate</name>
    </ligand>
</feature>
<organism evidence="8 9">
    <name type="scientific">Rhodonellum ikkaensis</name>
    <dbReference type="NCBI Taxonomy" id="336829"/>
    <lineage>
        <taxon>Bacteria</taxon>
        <taxon>Pseudomonadati</taxon>
        <taxon>Bacteroidota</taxon>
        <taxon>Cytophagia</taxon>
        <taxon>Cytophagales</taxon>
        <taxon>Cytophagaceae</taxon>
        <taxon>Rhodonellum</taxon>
    </lineage>
</organism>
<reference evidence="8 9" key="1">
    <citation type="submission" date="2016-10" db="EMBL/GenBank/DDBJ databases">
        <authorList>
            <person name="Varghese N."/>
            <person name="Submissions S."/>
        </authorList>
    </citation>
    <scope>NUCLEOTIDE SEQUENCE [LARGE SCALE GENOMIC DNA]</scope>
    <source>
        <strain evidence="8 9">DSM 17997</strain>
    </source>
</reference>
<comment type="cofactor">
    <cofactor evidence="5">
        <name>FMN</name>
        <dbReference type="ChEBI" id="CHEBI:58210"/>
    </cofactor>
    <text evidence="5">Binds 1 FMN per subunit.</text>
</comment>
<comment type="caution">
    <text evidence="5">Lacks conserved residue(s) required for the propagation of feature annotation.</text>
</comment>
<evidence type="ECO:0000256" key="1">
    <source>
        <dbReference type="ARBA" id="ARBA00007301"/>
    </source>
</evidence>
<feature type="domain" description="Pyridoxamine 5'-phosphate oxidase N-terminal" evidence="6">
    <location>
        <begin position="32"/>
        <end position="150"/>
    </location>
</feature>
<feature type="binding site" evidence="5">
    <location>
        <position position="129"/>
    </location>
    <ligand>
        <name>substrate</name>
    </ligand>
</feature>
<dbReference type="PANTHER" id="PTHR10851">
    <property type="entry name" value="PYRIDOXINE-5-PHOSPHATE OXIDASE"/>
    <property type="match status" value="1"/>
</dbReference>
<comment type="catalytic activity">
    <reaction evidence="5">
        <text>pyridoxamine 5'-phosphate + O2 + H2O = pyridoxal 5'-phosphate + H2O2 + NH4(+)</text>
        <dbReference type="Rhea" id="RHEA:15817"/>
        <dbReference type="ChEBI" id="CHEBI:15377"/>
        <dbReference type="ChEBI" id="CHEBI:15379"/>
        <dbReference type="ChEBI" id="CHEBI:16240"/>
        <dbReference type="ChEBI" id="CHEBI:28938"/>
        <dbReference type="ChEBI" id="CHEBI:58451"/>
        <dbReference type="ChEBI" id="CHEBI:597326"/>
        <dbReference type="EC" id="1.4.3.5"/>
    </reaction>
</comment>
<evidence type="ECO:0000259" key="7">
    <source>
        <dbReference type="Pfam" id="PF10590"/>
    </source>
</evidence>
<proteinExistence type="inferred from homology"/>
<evidence type="ECO:0000256" key="4">
    <source>
        <dbReference type="ARBA" id="ARBA00023002"/>
    </source>
</evidence>
<dbReference type="Pfam" id="PF01243">
    <property type="entry name" value="PNPOx_N"/>
    <property type="match status" value="1"/>
</dbReference>
<comment type="caution">
    <text evidence="8">The sequence shown here is derived from an EMBL/GenBank/DDBJ whole genome shotgun (WGS) entry which is preliminary data.</text>
</comment>
<dbReference type="EC" id="1.4.3.5" evidence="5"/>
<keyword evidence="2 5" id="KW-0285">Flavoprotein</keyword>